<comment type="caution">
    <text evidence="11">The sequence shown here is derived from an EMBL/GenBank/DDBJ whole genome shotgun (WGS) entry which is preliminary data.</text>
</comment>
<dbReference type="InterPro" id="IPR028896">
    <property type="entry name" value="GcvT/YgfZ/DmdA"/>
</dbReference>
<dbReference type="NCBIfam" id="NF001567">
    <property type="entry name" value="PRK00389.1"/>
    <property type="match status" value="1"/>
</dbReference>
<dbReference type="FunFam" id="2.40.30.110:FF:000003">
    <property type="entry name" value="Aminomethyltransferase"/>
    <property type="match status" value="1"/>
</dbReference>
<keyword evidence="11" id="KW-0489">Methyltransferase</keyword>
<dbReference type="InterPro" id="IPR006222">
    <property type="entry name" value="GCVT_N"/>
</dbReference>
<dbReference type="PANTHER" id="PTHR43757">
    <property type="entry name" value="AMINOMETHYLTRANSFERASE"/>
    <property type="match status" value="1"/>
</dbReference>
<dbReference type="AlphaFoldDB" id="A0A7Z0ACN1"/>
<feature type="domain" description="Aminomethyltransferase C-terminal" evidence="10">
    <location>
        <begin position="287"/>
        <end position="366"/>
    </location>
</feature>
<comment type="similarity">
    <text evidence="1 7">Belongs to the GcvT family.</text>
</comment>
<evidence type="ECO:0000313" key="12">
    <source>
        <dbReference type="Proteomes" id="UP000539111"/>
    </source>
</evidence>
<evidence type="ECO:0000256" key="3">
    <source>
        <dbReference type="ARBA" id="ARBA00022576"/>
    </source>
</evidence>
<evidence type="ECO:0000256" key="6">
    <source>
        <dbReference type="ARBA" id="ARBA00047665"/>
    </source>
</evidence>
<evidence type="ECO:0000256" key="5">
    <source>
        <dbReference type="ARBA" id="ARBA00031395"/>
    </source>
</evidence>
<dbReference type="SUPFAM" id="SSF101790">
    <property type="entry name" value="Aminomethyltransferase beta-barrel domain"/>
    <property type="match status" value="1"/>
</dbReference>
<dbReference type="GO" id="GO:0005960">
    <property type="term" value="C:glycine cleavage complex"/>
    <property type="evidence" value="ECO:0007669"/>
    <property type="project" value="InterPro"/>
</dbReference>
<gene>
    <name evidence="7" type="primary">gcvT</name>
    <name evidence="11" type="ORF">BJY26_001639</name>
</gene>
<dbReference type="Pfam" id="PF01571">
    <property type="entry name" value="GCV_T"/>
    <property type="match status" value="1"/>
</dbReference>
<evidence type="ECO:0000256" key="2">
    <source>
        <dbReference type="ARBA" id="ARBA00012616"/>
    </source>
</evidence>
<evidence type="ECO:0000259" key="9">
    <source>
        <dbReference type="Pfam" id="PF01571"/>
    </source>
</evidence>
<comment type="function">
    <text evidence="7">The glycine cleavage system catalyzes the degradation of glycine.</text>
</comment>
<dbReference type="InterPro" id="IPR013977">
    <property type="entry name" value="GcvT_C"/>
</dbReference>
<dbReference type="PANTHER" id="PTHR43757:SF2">
    <property type="entry name" value="AMINOMETHYLTRANSFERASE, MITOCHONDRIAL"/>
    <property type="match status" value="1"/>
</dbReference>
<dbReference type="Pfam" id="PF08669">
    <property type="entry name" value="GCV_T_C"/>
    <property type="match status" value="1"/>
</dbReference>
<keyword evidence="12" id="KW-1185">Reference proteome</keyword>
<dbReference type="Gene3D" id="4.10.1250.10">
    <property type="entry name" value="Aminomethyltransferase fragment"/>
    <property type="match status" value="1"/>
</dbReference>
<evidence type="ECO:0000259" key="10">
    <source>
        <dbReference type="Pfam" id="PF08669"/>
    </source>
</evidence>
<proteinExistence type="inferred from homology"/>
<evidence type="ECO:0000256" key="1">
    <source>
        <dbReference type="ARBA" id="ARBA00008609"/>
    </source>
</evidence>
<dbReference type="Gene3D" id="2.40.30.110">
    <property type="entry name" value="Aminomethyltransferase beta-barrel domains"/>
    <property type="match status" value="1"/>
</dbReference>
<sequence>MSKHTPLHAEHEKLGASFTDFGGWEMPLKYDSELAEHRAVRTAAGVFDLSHMGEVRVSGPAAAEYLDYALAGKMSAMKVGRAKYSFVLTPGGGIVDDLITYRLADDEFLIVPNASNVDAVTAALTERAANFDVQVVNESEDTALVAIQGPEAEKILLRLTNDTDADAVTGLRYYAGIRLQVAGHDALLARTGYTGEDGFEIYVPNADAGDLWRKALEAGADVGAAPAGLASRDSLRLEAGMPLYGHELTVDLTPFAAGLGKVVSMAKPSDFVGRSALEKLKDDVPARVLVGLKSAGRRAGRAGYAVQSATDGNRIGEVTSGAPSPTLGYPIALAYVDVAHSEPGTAVNVDLRGKPQPFEVTALPFYSRKKD</sequence>
<dbReference type="EMBL" id="JACBZP010000001">
    <property type="protein sequence ID" value="NYI67333.1"/>
    <property type="molecule type" value="Genomic_DNA"/>
</dbReference>
<dbReference type="Proteomes" id="UP000539111">
    <property type="component" value="Unassembled WGS sequence"/>
</dbReference>
<comment type="catalytic activity">
    <reaction evidence="6 7">
        <text>N(6)-[(R)-S(8)-aminomethyldihydrolipoyl]-L-lysyl-[protein] + (6S)-5,6,7,8-tetrahydrofolate = N(6)-[(R)-dihydrolipoyl]-L-lysyl-[protein] + (6R)-5,10-methylene-5,6,7,8-tetrahydrofolate + NH4(+)</text>
        <dbReference type="Rhea" id="RHEA:16945"/>
        <dbReference type="Rhea" id="RHEA-COMP:10475"/>
        <dbReference type="Rhea" id="RHEA-COMP:10492"/>
        <dbReference type="ChEBI" id="CHEBI:15636"/>
        <dbReference type="ChEBI" id="CHEBI:28938"/>
        <dbReference type="ChEBI" id="CHEBI:57453"/>
        <dbReference type="ChEBI" id="CHEBI:83100"/>
        <dbReference type="ChEBI" id="CHEBI:83143"/>
        <dbReference type="EC" id="2.1.2.10"/>
    </reaction>
</comment>
<evidence type="ECO:0000313" key="11">
    <source>
        <dbReference type="EMBL" id="NYI67333.1"/>
    </source>
</evidence>
<dbReference type="InterPro" id="IPR022903">
    <property type="entry name" value="GcvT_bac"/>
</dbReference>
<accession>A0A7Z0ACN1</accession>
<protein>
    <recommendedName>
        <fullName evidence="2 7">Aminomethyltransferase</fullName>
        <ecNumber evidence="2 7">2.1.2.10</ecNumber>
    </recommendedName>
    <alternativeName>
        <fullName evidence="5 7">Glycine cleavage system T protein</fullName>
    </alternativeName>
</protein>
<evidence type="ECO:0000256" key="8">
    <source>
        <dbReference type="PIRSR" id="PIRSR006487-1"/>
    </source>
</evidence>
<dbReference type="InterPro" id="IPR006223">
    <property type="entry name" value="GcvT"/>
</dbReference>
<dbReference type="GO" id="GO:0004047">
    <property type="term" value="F:aminomethyltransferase activity"/>
    <property type="evidence" value="ECO:0007669"/>
    <property type="project" value="UniProtKB-UniRule"/>
</dbReference>
<dbReference type="NCBIfam" id="TIGR00528">
    <property type="entry name" value="gcvT"/>
    <property type="match status" value="1"/>
</dbReference>
<feature type="binding site" evidence="8">
    <location>
        <position position="200"/>
    </location>
    <ligand>
        <name>substrate</name>
    </ligand>
</feature>
<dbReference type="InterPro" id="IPR027266">
    <property type="entry name" value="TrmE/GcvT-like"/>
</dbReference>
<dbReference type="PIRSF" id="PIRSF006487">
    <property type="entry name" value="GcvT"/>
    <property type="match status" value="1"/>
</dbReference>
<name>A0A7Z0ACN1_9MICO</name>
<keyword evidence="3 7" id="KW-0032">Aminotransferase</keyword>
<dbReference type="EC" id="2.1.2.10" evidence="2 7"/>
<keyword evidence="4 7" id="KW-0808">Transferase</keyword>
<dbReference type="GO" id="GO:0019464">
    <property type="term" value="P:glycine decarboxylation via glycine cleavage system"/>
    <property type="evidence" value="ECO:0007669"/>
    <property type="project" value="UniProtKB-UniRule"/>
</dbReference>
<dbReference type="FunFam" id="4.10.1250.10:FF:000001">
    <property type="entry name" value="Aminomethyltransferase"/>
    <property type="match status" value="1"/>
</dbReference>
<dbReference type="GO" id="GO:0032259">
    <property type="term" value="P:methylation"/>
    <property type="evidence" value="ECO:0007669"/>
    <property type="project" value="UniProtKB-KW"/>
</dbReference>
<dbReference type="GO" id="GO:0008483">
    <property type="term" value="F:transaminase activity"/>
    <property type="evidence" value="ECO:0007669"/>
    <property type="project" value="UniProtKB-KW"/>
</dbReference>
<dbReference type="SUPFAM" id="SSF103025">
    <property type="entry name" value="Folate-binding domain"/>
    <property type="match status" value="1"/>
</dbReference>
<dbReference type="Gene3D" id="3.30.70.1400">
    <property type="entry name" value="Aminomethyltransferase beta-barrel domains"/>
    <property type="match status" value="1"/>
</dbReference>
<feature type="domain" description="GCVT N-terminal" evidence="9">
    <location>
        <begin position="7"/>
        <end position="267"/>
    </location>
</feature>
<dbReference type="InterPro" id="IPR029043">
    <property type="entry name" value="GcvT/YgfZ_C"/>
</dbReference>
<evidence type="ECO:0000256" key="4">
    <source>
        <dbReference type="ARBA" id="ARBA00022679"/>
    </source>
</evidence>
<dbReference type="Gene3D" id="3.30.1360.120">
    <property type="entry name" value="Probable tRNA modification gtpase trme, domain 1"/>
    <property type="match status" value="1"/>
</dbReference>
<evidence type="ECO:0000256" key="7">
    <source>
        <dbReference type="HAMAP-Rule" id="MF_00259"/>
    </source>
</evidence>
<comment type="subunit">
    <text evidence="7">The glycine cleavage system is composed of four proteins: P, T, L and H.</text>
</comment>
<dbReference type="RefSeq" id="WP_179427227.1">
    <property type="nucleotide sequence ID" value="NZ_JACBZP010000001.1"/>
</dbReference>
<organism evidence="11 12">
    <name type="scientific">Spelaeicoccus albus</name>
    <dbReference type="NCBI Taxonomy" id="1280376"/>
    <lineage>
        <taxon>Bacteria</taxon>
        <taxon>Bacillati</taxon>
        <taxon>Actinomycetota</taxon>
        <taxon>Actinomycetes</taxon>
        <taxon>Micrococcales</taxon>
        <taxon>Brevibacteriaceae</taxon>
        <taxon>Spelaeicoccus</taxon>
    </lineage>
</organism>
<dbReference type="HAMAP" id="MF_00259">
    <property type="entry name" value="GcvT"/>
    <property type="match status" value="1"/>
</dbReference>
<dbReference type="GO" id="GO:0008168">
    <property type="term" value="F:methyltransferase activity"/>
    <property type="evidence" value="ECO:0007669"/>
    <property type="project" value="UniProtKB-KW"/>
</dbReference>
<dbReference type="GO" id="GO:0005829">
    <property type="term" value="C:cytosol"/>
    <property type="evidence" value="ECO:0007669"/>
    <property type="project" value="TreeGrafter"/>
</dbReference>
<reference evidence="11 12" key="1">
    <citation type="submission" date="2020-07" db="EMBL/GenBank/DDBJ databases">
        <title>Sequencing the genomes of 1000 actinobacteria strains.</title>
        <authorList>
            <person name="Klenk H.-P."/>
        </authorList>
    </citation>
    <scope>NUCLEOTIDE SEQUENCE [LARGE SCALE GENOMIC DNA]</scope>
    <source>
        <strain evidence="11 12">DSM 26341</strain>
    </source>
</reference>